<evidence type="ECO:0000313" key="1">
    <source>
        <dbReference type="EMBL" id="KYC73855.1"/>
    </source>
</evidence>
<dbReference type="Proteomes" id="UP000075304">
    <property type="component" value="Unassembled WGS sequence"/>
</dbReference>
<dbReference type="AlphaFoldDB" id="A0A150KJW2"/>
<accession>A0A150KJW2</accession>
<name>A0A150KJW2_HEYCO</name>
<evidence type="ECO:0000313" key="2">
    <source>
        <dbReference type="Proteomes" id="UP000075304"/>
    </source>
</evidence>
<proteinExistence type="predicted"/>
<dbReference type="EMBL" id="LQYI01000002">
    <property type="protein sequence ID" value="KYC73855.1"/>
    <property type="molecule type" value="Genomic_DNA"/>
</dbReference>
<gene>
    <name evidence="1" type="ORF">B4099_2816</name>
</gene>
<reference evidence="1 2" key="1">
    <citation type="submission" date="2016-01" db="EMBL/GenBank/DDBJ databases">
        <title>Genome Sequences of Twelve Sporeforming Bacillus Species Isolated from Foods.</title>
        <authorList>
            <person name="Berendsen E.M."/>
            <person name="Wells-Bennik M.H."/>
            <person name="Krawcyk A.O."/>
            <person name="De Jong A."/>
            <person name="Holsappel S."/>
            <person name="Eijlander R.T."/>
            <person name="Kuipers O.P."/>
        </authorList>
    </citation>
    <scope>NUCLEOTIDE SEQUENCE [LARGE SCALE GENOMIC DNA]</scope>
    <source>
        <strain evidence="1 2">B4099</strain>
    </source>
</reference>
<protein>
    <submittedName>
        <fullName evidence="1">Uncharacterized protein</fullName>
    </submittedName>
</protein>
<comment type="caution">
    <text evidence="1">The sequence shown here is derived from an EMBL/GenBank/DDBJ whole genome shotgun (WGS) entry which is preliminary data.</text>
</comment>
<sequence length="50" mass="5731">MFGQDKQGQPRGQSVHLLRKTGNIPCQNGRAHAYFHFPFEIAGISRYNKK</sequence>
<organism evidence="1 2">
    <name type="scientific">Heyndrickxia coagulans</name>
    <name type="common">Weizmannia coagulans</name>
    <dbReference type="NCBI Taxonomy" id="1398"/>
    <lineage>
        <taxon>Bacteria</taxon>
        <taxon>Bacillati</taxon>
        <taxon>Bacillota</taxon>
        <taxon>Bacilli</taxon>
        <taxon>Bacillales</taxon>
        <taxon>Bacillaceae</taxon>
        <taxon>Heyndrickxia</taxon>
    </lineage>
</organism>
<dbReference type="PATRIC" id="fig|1398.25.peg.1346"/>